<dbReference type="AlphaFoldDB" id="C0QFP8"/>
<dbReference type="RefSeq" id="WP_015904234.1">
    <property type="nucleotide sequence ID" value="NC_012108.1"/>
</dbReference>
<dbReference type="InterPro" id="IPR012347">
    <property type="entry name" value="Ferritin-like"/>
</dbReference>
<dbReference type="SUPFAM" id="SSF47240">
    <property type="entry name" value="Ferritin-like"/>
    <property type="match status" value="1"/>
</dbReference>
<sequence>MTKSAQTSGTLDILKQAIMLERRGYAFYKKVADEAKDPVVQSFFNDLAKEEVSHITLLSAQFKAYNNTGSFKIDLFDSKEESQVSDAVLNKEMQKKISAAGFEASAISAAIAMEQRAVDLYSKQAGVATDPEEKKVYAWLAAFEREHLNSLMAIDRALLDDVWEDNHFWPF</sequence>
<dbReference type="GO" id="GO:0046872">
    <property type="term" value="F:metal ion binding"/>
    <property type="evidence" value="ECO:0007669"/>
    <property type="project" value="InterPro"/>
</dbReference>
<dbReference type="STRING" id="177437.HRM2_23710"/>
<dbReference type="HOGENOM" id="CLU_1591904_0_0_7"/>
<organism evidence="2 3">
    <name type="scientific">Desulforapulum autotrophicum (strain ATCC 43914 / DSM 3382 / VKM B-1955 / HRM2)</name>
    <name type="common">Desulfobacterium autotrophicum</name>
    <dbReference type="NCBI Taxonomy" id="177437"/>
    <lineage>
        <taxon>Bacteria</taxon>
        <taxon>Pseudomonadati</taxon>
        <taxon>Thermodesulfobacteriota</taxon>
        <taxon>Desulfobacteria</taxon>
        <taxon>Desulfobacterales</taxon>
        <taxon>Desulfobacteraceae</taxon>
        <taxon>Desulforapulum</taxon>
    </lineage>
</organism>
<reference evidence="2 3" key="1">
    <citation type="journal article" date="2009" name="Environ. Microbiol.">
        <title>Genome sequence of Desulfobacterium autotrophicum HRM2, a marine sulfate reducer oxidizing organic carbon completely to carbon dioxide.</title>
        <authorList>
            <person name="Strittmatter A.W."/>
            <person name="Liesegang H."/>
            <person name="Rabus R."/>
            <person name="Decker I."/>
            <person name="Amann J."/>
            <person name="Andres S."/>
            <person name="Henne A."/>
            <person name="Fricke W.F."/>
            <person name="Martinez-Arias R."/>
            <person name="Bartels D."/>
            <person name="Goesmann A."/>
            <person name="Krause L."/>
            <person name="Puehler A."/>
            <person name="Klenk H.P."/>
            <person name="Richter M."/>
            <person name="Schuler M."/>
            <person name="Gloeckner F.O."/>
            <person name="Meyerdierks A."/>
            <person name="Gottschalk G."/>
            <person name="Amann R."/>
        </authorList>
    </citation>
    <scope>NUCLEOTIDE SEQUENCE [LARGE SCALE GENOMIC DNA]</scope>
    <source>
        <strain evidence="3">ATCC 43914 / DSM 3382 / HRM2</strain>
    </source>
</reference>
<dbReference type="CDD" id="cd01045">
    <property type="entry name" value="Ferritin_like_AB"/>
    <property type="match status" value="1"/>
</dbReference>
<keyword evidence="3" id="KW-1185">Reference proteome</keyword>
<evidence type="ECO:0000313" key="3">
    <source>
        <dbReference type="Proteomes" id="UP000000442"/>
    </source>
</evidence>
<evidence type="ECO:0000259" key="1">
    <source>
        <dbReference type="Pfam" id="PF02915"/>
    </source>
</evidence>
<gene>
    <name evidence="2" type="ordered locus">HRM2_23710</name>
</gene>
<dbReference type="Gene3D" id="1.20.1260.10">
    <property type="match status" value="1"/>
</dbReference>
<protein>
    <recommendedName>
        <fullName evidence="1">Rubrerythrin diiron-binding domain-containing protein</fullName>
    </recommendedName>
</protein>
<dbReference type="GO" id="GO:0016491">
    <property type="term" value="F:oxidoreductase activity"/>
    <property type="evidence" value="ECO:0007669"/>
    <property type="project" value="InterPro"/>
</dbReference>
<dbReference type="Pfam" id="PF02915">
    <property type="entry name" value="Rubrerythrin"/>
    <property type="match status" value="1"/>
</dbReference>
<accession>C0QFP8</accession>
<dbReference type="InterPro" id="IPR009078">
    <property type="entry name" value="Ferritin-like_SF"/>
</dbReference>
<dbReference type="KEGG" id="dat:HRM2_23710"/>
<proteinExistence type="predicted"/>
<dbReference type="Proteomes" id="UP000000442">
    <property type="component" value="Chromosome"/>
</dbReference>
<dbReference type="PANTHER" id="PTHR33531">
    <property type="entry name" value="RUBRERYTHRIN SUBFAMILY"/>
    <property type="match status" value="1"/>
</dbReference>
<evidence type="ECO:0000313" key="2">
    <source>
        <dbReference type="EMBL" id="ACN15466.1"/>
    </source>
</evidence>
<dbReference type="eggNOG" id="COG1633">
    <property type="taxonomic scope" value="Bacteria"/>
</dbReference>
<dbReference type="PANTHER" id="PTHR33531:SF7">
    <property type="entry name" value="HYPOTHETICAL MEMBRANE PROTEIN, CONSERVED"/>
    <property type="match status" value="1"/>
</dbReference>
<dbReference type="InterPro" id="IPR003251">
    <property type="entry name" value="Rr_diiron-bd_dom"/>
</dbReference>
<dbReference type="EMBL" id="CP001087">
    <property type="protein sequence ID" value="ACN15466.1"/>
    <property type="molecule type" value="Genomic_DNA"/>
</dbReference>
<name>C0QFP8_DESAH</name>
<feature type="domain" description="Rubrerythrin diiron-binding" evidence="1">
    <location>
        <begin position="12"/>
        <end position="153"/>
    </location>
</feature>